<dbReference type="NCBIfam" id="NF006811">
    <property type="entry name" value="PRK09333.1"/>
    <property type="match status" value="1"/>
</dbReference>
<organism evidence="7 8">
    <name type="scientific">Methanospirillum stamsii</name>
    <dbReference type="NCBI Taxonomy" id="1277351"/>
    <lineage>
        <taxon>Archaea</taxon>
        <taxon>Methanobacteriati</taxon>
        <taxon>Methanobacteriota</taxon>
        <taxon>Stenosarchaea group</taxon>
        <taxon>Methanomicrobia</taxon>
        <taxon>Methanomicrobiales</taxon>
        <taxon>Methanospirillaceae</taxon>
        <taxon>Methanospirillum</taxon>
    </lineage>
</organism>
<dbReference type="PANTHER" id="PTHR11710">
    <property type="entry name" value="40S RIBOSOMAL PROTEIN S19"/>
    <property type="match status" value="1"/>
</dbReference>
<dbReference type="InterPro" id="IPR036388">
    <property type="entry name" value="WH-like_DNA-bd_sf"/>
</dbReference>
<dbReference type="InterPro" id="IPR027548">
    <property type="entry name" value="Ribosomal_eS19_archaeal"/>
</dbReference>
<dbReference type="PANTHER" id="PTHR11710:SF0">
    <property type="entry name" value="40S RIBOSOMAL PROTEIN S19"/>
    <property type="match status" value="1"/>
</dbReference>
<evidence type="ECO:0000256" key="6">
    <source>
        <dbReference type="SAM" id="MobiDB-lite"/>
    </source>
</evidence>
<dbReference type="FunFam" id="1.10.10.10:FF:000449">
    <property type="entry name" value="30S ribosomal protein S19e"/>
    <property type="match status" value="1"/>
</dbReference>
<dbReference type="GO" id="GO:0003723">
    <property type="term" value="F:RNA binding"/>
    <property type="evidence" value="ECO:0007669"/>
    <property type="project" value="TreeGrafter"/>
</dbReference>
<dbReference type="GO" id="GO:0022627">
    <property type="term" value="C:cytosolic small ribosomal subunit"/>
    <property type="evidence" value="ECO:0007669"/>
    <property type="project" value="TreeGrafter"/>
</dbReference>
<dbReference type="GeneID" id="97609199"/>
<keyword evidence="2 5" id="KW-0689">Ribosomal protein</keyword>
<gene>
    <name evidence="5" type="primary">rps19e</name>
    <name evidence="7" type="ORF">DLD82_01040</name>
</gene>
<dbReference type="GO" id="GO:0006412">
    <property type="term" value="P:translation"/>
    <property type="evidence" value="ECO:0007669"/>
    <property type="project" value="UniProtKB-UniRule"/>
</dbReference>
<dbReference type="SUPFAM" id="SSF46785">
    <property type="entry name" value="Winged helix' DNA-binding domain"/>
    <property type="match status" value="1"/>
</dbReference>
<dbReference type="RefSeq" id="WP_109939248.1">
    <property type="nucleotide sequence ID" value="NZ_CP176366.1"/>
</dbReference>
<proteinExistence type="inferred from homology"/>
<evidence type="ECO:0000313" key="8">
    <source>
        <dbReference type="Proteomes" id="UP000245934"/>
    </source>
</evidence>
<evidence type="ECO:0000256" key="1">
    <source>
        <dbReference type="ARBA" id="ARBA00010014"/>
    </source>
</evidence>
<comment type="function">
    <text evidence="5">May be involved in maturation of the 30S ribosomal subunit.</text>
</comment>
<dbReference type="GO" id="GO:0003735">
    <property type="term" value="F:structural constituent of ribosome"/>
    <property type="evidence" value="ECO:0007669"/>
    <property type="project" value="InterPro"/>
</dbReference>
<dbReference type="HAMAP" id="MF_01474">
    <property type="entry name" value="Ribosomal_eS19"/>
    <property type="match status" value="1"/>
</dbReference>
<protein>
    <recommendedName>
        <fullName evidence="4 5">Small ribosomal subunit protein eS19</fullName>
    </recommendedName>
</protein>
<name>A0A2V2N7X8_9EURY</name>
<dbReference type="Proteomes" id="UP000245934">
    <property type="component" value="Unassembled WGS sequence"/>
</dbReference>
<dbReference type="Gene3D" id="1.10.10.10">
    <property type="entry name" value="Winged helix-like DNA-binding domain superfamily/Winged helix DNA-binding domain"/>
    <property type="match status" value="1"/>
</dbReference>
<dbReference type="AlphaFoldDB" id="A0A2V2N7X8"/>
<dbReference type="InterPro" id="IPR001266">
    <property type="entry name" value="Ribosomal_eS19"/>
</dbReference>
<evidence type="ECO:0000256" key="4">
    <source>
        <dbReference type="ARBA" id="ARBA00035143"/>
    </source>
</evidence>
<dbReference type="OrthoDB" id="371836at2157"/>
<evidence type="ECO:0000256" key="5">
    <source>
        <dbReference type="HAMAP-Rule" id="MF_01474"/>
    </source>
</evidence>
<dbReference type="GO" id="GO:0000028">
    <property type="term" value="P:ribosomal small subunit assembly"/>
    <property type="evidence" value="ECO:0007669"/>
    <property type="project" value="TreeGrafter"/>
</dbReference>
<accession>A0A2V2N7X8</accession>
<dbReference type="InterPro" id="IPR036390">
    <property type="entry name" value="WH_DNA-bd_sf"/>
</dbReference>
<feature type="region of interest" description="Disordered" evidence="6">
    <location>
        <begin position="77"/>
        <end position="96"/>
    </location>
</feature>
<reference evidence="7 8" key="1">
    <citation type="submission" date="2018-05" db="EMBL/GenBank/DDBJ databases">
        <title>Draft genome of Methanospirillum stamsii Pt1.</title>
        <authorList>
            <person name="Dueholm M.S."/>
            <person name="Nielsen P.H."/>
            <person name="Bakmann L.F."/>
            <person name="Otzen D.E."/>
        </authorList>
    </citation>
    <scope>NUCLEOTIDE SEQUENCE [LARGE SCALE GENOMIC DNA]</scope>
    <source>
        <strain evidence="7 8">Pt1</strain>
    </source>
</reference>
<evidence type="ECO:0000256" key="2">
    <source>
        <dbReference type="ARBA" id="ARBA00022980"/>
    </source>
</evidence>
<comment type="caution">
    <text evidence="7">The sequence shown here is derived from an EMBL/GenBank/DDBJ whole genome shotgun (WGS) entry which is preliminary data.</text>
</comment>
<evidence type="ECO:0000313" key="7">
    <source>
        <dbReference type="EMBL" id="PWR76112.1"/>
    </source>
</evidence>
<dbReference type="EMBL" id="QGMZ01000004">
    <property type="protein sequence ID" value="PWR76112.1"/>
    <property type="molecule type" value="Genomic_DNA"/>
</dbReference>
<comment type="similarity">
    <text evidence="1 5">Belongs to the eukaryotic ribosomal protein eS19 family.</text>
</comment>
<evidence type="ECO:0000256" key="3">
    <source>
        <dbReference type="ARBA" id="ARBA00023274"/>
    </source>
</evidence>
<sequence>MTTVYDVPADKLIAKAAMELKEKPEITAPEWAPFVKTGTHREMPPEDPDWWYTRAAAVLRRVYVDGPVGVERMRSVYGGKKNRGSKPNKSVKGSGSILRKSLQQLEAAGFIAKQKNGRVVTPAGTSFLDGIAYTVSTENQ</sequence>
<dbReference type="SMART" id="SM01413">
    <property type="entry name" value="Ribosomal_S19e"/>
    <property type="match status" value="1"/>
</dbReference>
<comment type="subunit">
    <text evidence="5">Part of the 30S ribosomal subunit.</text>
</comment>
<dbReference type="Pfam" id="PF01090">
    <property type="entry name" value="Ribosomal_S19e"/>
    <property type="match status" value="1"/>
</dbReference>
<keyword evidence="8" id="KW-1185">Reference proteome</keyword>
<keyword evidence="3 5" id="KW-0687">Ribonucleoprotein</keyword>